<evidence type="ECO:0000313" key="1">
    <source>
        <dbReference type="EMBL" id="MBB3977616.1"/>
    </source>
</evidence>
<proteinExistence type="predicted"/>
<reference evidence="1 2" key="1">
    <citation type="submission" date="2020-08" db="EMBL/GenBank/DDBJ databases">
        <title>Genomic Encyclopedia of Type Strains, Phase IV (KMG-IV): sequencing the most valuable type-strain genomes for metagenomic binning, comparative biology and taxonomic classification.</title>
        <authorList>
            <person name="Goeker M."/>
        </authorList>
    </citation>
    <scope>NUCLEOTIDE SEQUENCE [LARGE SCALE GENOMIC DNA]</scope>
    <source>
        <strain evidence="1 2">DSM 100211</strain>
    </source>
</reference>
<evidence type="ECO:0000313" key="2">
    <source>
        <dbReference type="Proteomes" id="UP000574761"/>
    </source>
</evidence>
<comment type="caution">
    <text evidence="1">The sequence shown here is derived from an EMBL/GenBank/DDBJ whole genome shotgun (WGS) entry which is preliminary data.</text>
</comment>
<dbReference type="GO" id="GO:0018796">
    <property type="term" value="F:4,5-dihydroxyphthalate decarboxylase activity"/>
    <property type="evidence" value="ECO:0007669"/>
    <property type="project" value="UniProtKB-EC"/>
</dbReference>
<accession>A0A7W6D6D6</accession>
<dbReference type="EMBL" id="JACIEE010000005">
    <property type="protein sequence ID" value="MBB3977616.1"/>
    <property type="molecule type" value="Genomic_DNA"/>
</dbReference>
<keyword evidence="1" id="KW-0456">Lyase</keyword>
<dbReference type="Gene3D" id="3.40.190.10">
    <property type="entry name" value="Periplasmic binding protein-like II"/>
    <property type="match status" value="1"/>
</dbReference>
<dbReference type="EC" id="4.1.1.55" evidence="1"/>
<dbReference type="AlphaFoldDB" id="A0A7W6D6D6"/>
<name>A0A7W6D6D6_9HYPH</name>
<dbReference type="SUPFAM" id="SSF53850">
    <property type="entry name" value="Periplasmic binding protein-like II"/>
    <property type="match status" value="1"/>
</dbReference>
<gene>
    <name evidence="1" type="ORF">GGQ64_002822</name>
</gene>
<dbReference type="Proteomes" id="UP000574761">
    <property type="component" value="Unassembled WGS sequence"/>
</dbReference>
<organism evidence="1 2">
    <name type="scientific">Mycoplana azooxidifex</name>
    <dbReference type="NCBI Taxonomy" id="1636188"/>
    <lineage>
        <taxon>Bacteria</taxon>
        <taxon>Pseudomonadati</taxon>
        <taxon>Pseudomonadota</taxon>
        <taxon>Alphaproteobacteria</taxon>
        <taxon>Hyphomicrobiales</taxon>
        <taxon>Rhizobiaceae</taxon>
        <taxon>Mycoplana</taxon>
    </lineage>
</organism>
<sequence length="301" mass="33515">MADTILTDSVHIALGDYPITAPIKKNAAVETGGRFQFEDIVPITKAFKPMVRRGAYDISEMAIVTYVQARAYNKPIWLLPVALLARFQHRTIVCNSDYSRLRPKDLEGKTVGVRSYSQTTVMWARGILSAEYGVDLSKIDWVTFEDGHLAEYSAPSNARRAPEGRKVAEMLQAGEIDAGIMGNDLPKDDPRLITVIEDPKGDAGLGYRRNKVIPINHMVVASQDMIERRPDLVRQFFDMLVASKAAGNGTIEAGVDINPIGIDALRHSLETVIDHCLEQKLIDRRLSVDELFHDKTRELGT</sequence>
<keyword evidence="2" id="KW-1185">Reference proteome</keyword>
<protein>
    <submittedName>
        <fullName evidence="1">4,5-dihydroxyphthalate decarboxylase</fullName>
        <ecNumber evidence="1">4.1.1.55</ecNumber>
    </submittedName>
</protein>
<dbReference type="RefSeq" id="WP_183805204.1">
    <property type="nucleotide sequence ID" value="NZ_JACIEE010000005.1"/>
</dbReference>